<name>A0A1I3APZ9_9GAMM</name>
<sequence length="168" mass="17763">MKALVSNTTRWIGVGILGMAMAGAVHADHHGMKKDIIETASEAGNFQTLAKAVEAAGLTETLKGDGPFTVFAPTDAAFDKLPEGTVEDLLKPENQDQLKSVLTYHVVPEKVMAEDAMGADSLTTVQGQELSISTENDQVMINDATVTQADIKASNGVIHAIDSVLMPE</sequence>
<dbReference type="SMART" id="SM00554">
    <property type="entry name" value="FAS1"/>
    <property type="match status" value="1"/>
</dbReference>
<dbReference type="Proteomes" id="UP000199040">
    <property type="component" value="Unassembled WGS sequence"/>
</dbReference>
<gene>
    <name evidence="3" type="ORF">SAMN04487959_10537</name>
</gene>
<dbReference type="RefSeq" id="WP_218155377.1">
    <property type="nucleotide sequence ID" value="NZ_FOPY01000005.1"/>
</dbReference>
<evidence type="ECO:0000256" key="1">
    <source>
        <dbReference type="SAM" id="SignalP"/>
    </source>
</evidence>
<evidence type="ECO:0000313" key="4">
    <source>
        <dbReference type="Proteomes" id="UP000199040"/>
    </source>
</evidence>
<organism evidence="3 4">
    <name type="scientific">Modicisalibacter xianhensis</name>
    <dbReference type="NCBI Taxonomy" id="442341"/>
    <lineage>
        <taxon>Bacteria</taxon>
        <taxon>Pseudomonadati</taxon>
        <taxon>Pseudomonadota</taxon>
        <taxon>Gammaproteobacteria</taxon>
        <taxon>Oceanospirillales</taxon>
        <taxon>Halomonadaceae</taxon>
        <taxon>Modicisalibacter</taxon>
    </lineage>
</organism>
<dbReference type="PROSITE" id="PS50213">
    <property type="entry name" value="FAS1"/>
    <property type="match status" value="1"/>
</dbReference>
<dbReference type="Gene3D" id="2.30.180.10">
    <property type="entry name" value="FAS1 domain"/>
    <property type="match status" value="1"/>
</dbReference>
<feature type="chain" id="PRO_5011744632" evidence="1">
    <location>
        <begin position="28"/>
        <end position="168"/>
    </location>
</feature>
<feature type="domain" description="FAS1" evidence="2">
    <location>
        <begin position="33"/>
        <end position="165"/>
    </location>
</feature>
<accession>A0A1I3APZ9</accession>
<dbReference type="InterPro" id="IPR050904">
    <property type="entry name" value="Adhesion/Biosynth-related"/>
</dbReference>
<dbReference type="PANTHER" id="PTHR10900:SF77">
    <property type="entry name" value="FI19380P1"/>
    <property type="match status" value="1"/>
</dbReference>
<protein>
    <submittedName>
        <fullName evidence="3">Uncaracterized surface protein containing fasciclin (FAS1) repeats</fullName>
    </submittedName>
</protein>
<dbReference type="FunFam" id="2.30.180.10:FF:000019">
    <property type="entry name" value="Cell surface lipoprotein"/>
    <property type="match status" value="1"/>
</dbReference>
<dbReference type="EMBL" id="FOPY01000005">
    <property type="protein sequence ID" value="SFH51441.1"/>
    <property type="molecule type" value="Genomic_DNA"/>
</dbReference>
<evidence type="ECO:0000313" key="3">
    <source>
        <dbReference type="EMBL" id="SFH51441.1"/>
    </source>
</evidence>
<reference evidence="3 4" key="1">
    <citation type="submission" date="2016-10" db="EMBL/GenBank/DDBJ databases">
        <authorList>
            <person name="de Groot N.N."/>
        </authorList>
    </citation>
    <scope>NUCLEOTIDE SEQUENCE [LARGE SCALE GENOMIC DNA]</scope>
    <source>
        <strain evidence="3 4">CGMCC 1.6848</strain>
    </source>
</reference>
<evidence type="ECO:0000259" key="2">
    <source>
        <dbReference type="PROSITE" id="PS50213"/>
    </source>
</evidence>
<dbReference type="AlphaFoldDB" id="A0A1I3APZ9"/>
<dbReference type="STRING" id="442341.SAMN04487959_10537"/>
<dbReference type="GO" id="GO:0005615">
    <property type="term" value="C:extracellular space"/>
    <property type="evidence" value="ECO:0007669"/>
    <property type="project" value="TreeGrafter"/>
</dbReference>
<keyword evidence="1" id="KW-0732">Signal</keyword>
<dbReference type="SUPFAM" id="SSF82153">
    <property type="entry name" value="FAS1 domain"/>
    <property type="match status" value="1"/>
</dbReference>
<dbReference type="PANTHER" id="PTHR10900">
    <property type="entry name" value="PERIOSTIN-RELATED"/>
    <property type="match status" value="1"/>
</dbReference>
<dbReference type="InterPro" id="IPR036378">
    <property type="entry name" value="FAS1_dom_sf"/>
</dbReference>
<feature type="signal peptide" evidence="1">
    <location>
        <begin position="1"/>
        <end position="27"/>
    </location>
</feature>
<proteinExistence type="predicted"/>
<keyword evidence="4" id="KW-1185">Reference proteome</keyword>
<dbReference type="InterPro" id="IPR000782">
    <property type="entry name" value="FAS1_domain"/>
</dbReference>
<dbReference type="Pfam" id="PF02469">
    <property type="entry name" value="Fasciclin"/>
    <property type="match status" value="1"/>
</dbReference>